<dbReference type="AlphaFoldDB" id="A0A7S1TDD9"/>
<evidence type="ECO:0000256" key="2">
    <source>
        <dbReference type="ARBA" id="ARBA00023002"/>
    </source>
</evidence>
<dbReference type="InterPro" id="IPR017597">
    <property type="entry name" value="Pyrv_DH_E1_asu_subgrp-y"/>
</dbReference>
<accession>A0A7S1TDD9</accession>
<dbReference type="NCBIfam" id="TIGR03182">
    <property type="entry name" value="PDH_E1_alph_y"/>
    <property type="match status" value="1"/>
</dbReference>
<feature type="domain" description="Dehydrogenase E1 component" evidence="7">
    <location>
        <begin position="75"/>
        <end position="371"/>
    </location>
</feature>
<dbReference type="CDD" id="cd02000">
    <property type="entry name" value="TPP_E1_PDC_ADC_BCADC"/>
    <property type="match status" value="1"/>
</dbReference>
<proteinExistence type="predicted"/>
<dbReference type="Pfam" id="PF00676">
    <property type="entry name" value="E1_dh"/>
    <property type="match status" value="1"/>
</dbReference>
<dbReference type="Gene3D" id="3.40.50.970">
    <property type="match status" value="1"/>
</dbReference>
<protein>
    <recommendedName>
        <fullName evidence="5">Pyruvate dehydrogenase E1 component subunit alpha</fullName>
        <ecNumber evidence="5">1.2.4.1</ecNumber>
    </recommendedName>
</protein>
<dbReference type="GO" id="GO:0006086">
    <property type="term" value="P:pyruvate decarboxylation to acetyl-CoA"/>
    <property type="evidence" value="ECO:0007669"/>
    <property type="project" value="InterPro"/>
</dbReference>
<dbReference type="GO" id="GO:0004739">
    <property type="term" value="F:pyruvate dehydrogenase (acetyl-transferring) activity"/>
    <property type="evidence" value="ECO:0007669"/>
    <property type="project" value="UniProtKB-UniRule"/>
</dbReference>
<keyword evidence="4 5" id="KW-0670">Pyruvate</keyword>
<comment type="catalytic activity">
    <reaction evidence="5">
        <text>N(6)-[(R)-lipoyl]-L-lysyl-[protein] + pyruvate + H(+) = N(6)-[(R)-S(8)-acetyldihydrolipoyl]-L-lysyl-[protein] + CO2</text>
        <dbReference type="Rhea" id="RHEA:19189"/>
        <dbReference type="Rhea" id="RHEA-COMP:10474"/>
        <dbReference type="Rhea" id="RHEA-COMP:10478"/>
        <dbReference type="ChEBI" id="CHEBI:15361"/>
        <dbReference type="ChEBI" id="CHEBI:15378"/>
        <dbReference type="ChEBI" id="CHEBI:16526"/>
        <dbReference type="ChEBI" id="CHEBI:83099"/>
        <dbReference type="ChEBI" id="CHEBI:83111"/>
        <dbReference type="EC" id="1.2.4.1"/>
    </reaction>
</comment>
<sequence>MGVVRSGMMLGCRLVWRDGMIGRMNLCRQLSLSAASMDKDMTATFKVTEFRGVGMDIPSNEVTATKGQLLEYMRDMLRMRKMENAAGSLYMQQFIRGFCHLYDGQEAVVVGADAAMTNEDAVITSYRNHCHQLSRGSDMGSILAELTGRRTGCQKGKGGSMHMFVRRSNYFGGQGIVGAQCPVGAGLAFAQQYKNTGRVAVTSFGDGAANQGQLAEAINMAAIWNLPCVFLCENNRYGMGTSTDRASGSGKDFYQRGVFIPGLKIDGMDVLAVRQGMEHAVKHARENGPVYVEVDTYRYHGHSMSDPGTTYRDRGEIQEVRSKRDPIHLVKSRILDNEWASDVDLKQMEKETKSETDRAVEFAKTSPEPTPLSLWEDVYVDDVPIRGTTPFNGSRSS</sequence>
<dbReference type="InterPro" id="IPR050642">
    <property type="entry name" value="PDH_E1_Alpha_Subunit"/>
</dbReference>
<name>A0A7S1TDD9_9RHOD</name>
<dbReference type="PANTHER" id="PTHR11516:SF60">
    <property type="entry name" value="PYRUVATE DEHYDROGENASE E1 COMPONENT SUBUNIT ALPHA"/>
    <property type="match status" value="1"/>
</dbReference>
<feature type="region of interest" description="Disordered" evidence="6">
    <location>
        <begin position="348"/>
        <end position="369"/>
    </location>
</feature>
<dbReference type="PANTHER" id="PTHR11516">
    <property type="entry name" value="PYRUVATE DEHYDROGENASE E1 COMPONENT, ALPHA SUBUNIT BACTERIAL AND ORGANELLAR"/>
    <property type="match status" value="1"/>
</dbReference>
<evidence type="ECO:0000259" key="7">
    <source>
        <dbReference type="Pfam" id="PF00676"/>
    </source>
</evidence>
<evidence type="ECO:0000256" key="3">
    <source>
        <dbReference type="ARBA" id="ARBA00023052"/>
    </source>
</evidence>
<dbReference type="SUPFAM" id="SSF52518">
    <property type="entry name" value="Thiamin diphosphate-binding fold (THDP-binding)"/>
    <property type="match status" value="1"/>
</dbReference>
<dbReference type="InterPro" id="IPR001017">
    <property type="entry name" value="DH_E1"/>
</dbReference>
<dbReference type="InterPro" id="IPR029061">
    <property type="entry name" value="THDP-binding"/>
</dbReference>
<evidence type="ECO:0000313" key="8">
    <source>
        <dbReference type="EMBL" id="CAD9233305.1"/>
    </source>
</evidence>
<dbReference type="FunFam" id="3.40.50.970:FF:000013">
    <property type="entry name" value="Pyruvate dehydrogenase E1 component subunit alpha"/>
    <property type="match status" value="1"/>
</dbReference>
<keyword evidence="3 5" id="KW-0786">Thiamine pyrophosphate</keyword>
<organism evidence="8">
    <name type="scientific">Compsopogon caeruleus</name>
    <dbReference type="NCBI Taxonomy" id="31354"/>
    <lineage>
        <taxon>Eukaryota</taxon>
        <taxon>Rhodophyta</taxon>
        <taxon>Compsopogonophyceae</taxon>
        <taxon>Compsopogonales</taxon>
        <taxon>Compsopogonaceae</taxon>
        <taxon>Compsopogon</taxon>
    </lineage>
</organism>
<evidence type="ECO:0000256" key="1">
    <source>
        <dbReference type="ARBA" id="ARBA00001964"/>
    </source>
</evidence>
<evidence type="ECO:0000256" key="4">
    <source>
        <dbReference type="ARBA" id="ARBA00023317"/>
    </source>
</evidence>
<dbReference type="EC" id="1.2.4.1" evidence="5"/>
<gene>
    <name evidence="8" type="ORF">CCAE0312_LOCUS5391</name>
</gene>
<comment type="function">
    <text evidence="5">The pyruvate dehydrogenase complex catalyzes the overall conversion of pyruvate to acetyl-CoA and CO(2).</text>
</comment>
<dbReference type="EMBL" id="HBGH01009656">
    <property type="protein sequence ID" value="CAD9233305.1"/>
    <property type="molecule type" value="Transcribed_RNA"/>
</dbReference>
<keyword evidence="2 5" id="KW-0560">Oxidoreductase</keyword>
<feature type="compositionally biased region" description="Basic and acidic residues" evidence="6">
    <location>
        <begin position="348"/>
        <end position="361"/>
    </location>
</feature>
<comment type="cofactor">
    <cofactor evidence="1 5">
        <name>thiamine diphosphate</name>
        <dbReference type="ChEBI" id="CHEBI:58937"/>
    </cofactor>
</comment>
<evidence type="ECO:0000256" key="5">
    <source>
        <dbReference type="RuleBase" id="RU361139"/>
    </source>
</evidence>
<reference evidence="8" key="1">
    <citation type="submission" date="2021-01" db="EMBL/GenBank/DDBJ databases">
        <authorList>
            <person name="Corre E."/>
            <person name="Pelletier E."/>
            <person name="Niang G."/>
            <person name="Scheremetjew M."/>
            <person name="Finn R."/>
            <person name="Kale V."/>
            <person name="Holt S."/>
            <person name="Cochrane G."/>
            <person name="Meng A."/>
            <person name="Brown T."/>
            <person name="Cohen L."/>
        </authorList>
    </citation>
    <scope>NUCLEOTIDE SEQUENCE</scope>
    <source>
        <strain evidence="8">SAG 36.94</strain>
    </source>
</reference>
<evidence type="ECO:0000256" key="6">
    <source>
        <dbReference type="SAM" id="MobiDB-lite"/>
    </source>
</evidence>